<name>A0A9P6H7K3_9AGAM</name>
<feature type="transmembrane region" description="Helical" evidence="6">
    <location>
        <begin position="192"/>
        <end position="215"/>
    </location>
</feature>
<evidence type="ECO:0000313" key="8">
    <source>
        <dbReference type="Proteomes" id="UP000736335"/>
    </source>
</evidence>
<dbReference type="OrthoDB" id="2985014at2759"/>
<keyword evidence="2" id="KW-0813">Transport</keyword>
<dbReference type="EMBL" id="WIUZ02000014">
    <property type="protein sequence ID" value="KAF9781172.1"/>
    <property type="molecule type" value="Genomic_DNA"/>
</dbReference>
<gene>
    <name evidence="7" type="ORF">BJ322DRAFT_1101226</name>
</gene>
<keyword evidence="3 6" id="KW-0812">Transmembrane</keyword>
<feature type="transmembrane region" description="Helical" evidence="6">
    <location>
        <begin position="103"/>
        <end position="119"/>
    </location>
</feature>
<dbReference type="GO" id="GO:0022857">
    <property type="term" value="F:transmembrane transporter activity"/>
    <property type="evidence" value="ECO:0007669"/>
    <property type="project" value="InterPro"/>
</dbReference>
<feature type="transmembrane region" description="Helical" evidence="6">
    <location>
        <begin position="387"/>
        <end position="407"/>
    </location>
</feature>
<accession>A0A9P6H7K3</accession>
<evidence type="ECO:0000256" key="4">
    <source>
        <dbReference type="ARBA" id="ARBA00022989"/>
    </source>
</evidence>
<feature type="transmembrane region" description="Helical" evidence="6">
    <location>
        <begin position="354"/>
        <end position="375"/>
    </location>
</feature>
<keyword evidence="5 6" id="KW-0472">Membrane</keyword>
<dbReference type="InterPro" id="IPR011701">
    <property type="entry name" value="MFS"/>
</dbReference>
<organism evidence="7 8">
    <name type="scientific">Thelephora terrestris</name>
    <dbReference type="NCBI Taxonomy" id="56493"/>
    <lineage>
        <taxon>Eukaryota</taxon>
        <taxon>Fungi</taxon>
        <taxon>Dikarya</taxon>
        <taxon>Basidiomycota</taxon>
        <taxon>Agaricomycotina</taxon>
        <taxon>Agaricomycetes</taxon>
        <taxon>Thelephorales</taxon>
        <taxon>Thelephoraceae</taxon>
        <taxon>Thelephora</taxon>
    </lineage>
</organism>
<evidence type="ECO:0000256" key="1">
    <source>
        <dbReference type="ARBA" id="ARBA00004141"/>
    </source>
</evidence>
<dbReference type="SUPFAM" id="SSF103473">
    <property type="entry name" value="MFS general substrate transporter"/>
    <property type="match status" value="1"/>
</dbReference>
<feature type="transmembrane region" description="Helical" evidence="6">
    <location>
        <begin position="159"/>
        <end position="180"/>
    </location>
</feature>
<evidence type="ECO:0000256" key="3">
    <source>
        <dbReference type="ARBA" id="ARBA00022692"/>
    </source>
</evidence>
<dbReference type="Pfam" id="PF07690">
    <property type="entry name" value="MFS_1"/>
    <property type="match status" value="1"/>
</dbReference>
<keyword evidence="8" id="KW-1185">Reference proteome</keyword>
<proteinExistence type="predicted"/>
<evidence type="ECO:0000256" key="2">
    <source>
        <dbReference type="ARBA" id="ARBA00022448"/>
    </source>
</evidence>
<dbReference type="Gene3D" id="1.20.1250.20">
    <property type="entry name" value="MFS general substrate transporter like domains"/>
    <property type="match status" value="2"/>
</dbReference>
<sequence>MATMNDKALVTHLERHSESVSDSAVLPTPLTLTPKEEARVWRKIDVQLMPILTLLYLFSFLDRGLAKLQGLTEQLDLTGNKYNIALCSRILNSLALKKFRPSRWLPGITFLWGVVILYSRYHQLIGARVCLGLAEAGLAPGIVYYLTLWYPRHKLQYRFGLFFGASSVSGAFSGILAYGISFMSGTAGKLGWSWIFILEGCATAAVGILAFLVMVDSPSDAKFLTPEEKKYVIWKKEYDTSSVGEEEHFEMRHIIMAVTDWQLWLFILLSCSIIGPVYGISFFLPSIIQGFGYSAPISSLLTVPPYAIATIVLLFSAHFSDKLRLRWPFILAGLLSSAVGFGIDISNASIGVKYFGVFLCVTGSYSAVPGLLAWFCGNVAGKSKRAVAIALQIGTSNTIGIVASNIYRANDSPRYILGHGVELGLVVMGLVVLPTLVLTYKRINGRREAIMNNAGESGGLKYTDEELRRMGDKAPNFRYGI</sequence>
<feature type="transmembrane region" description="Helical" evidence="6">
    <location>
        <begin position="290"/>
        <end position="315"/>
    </location>
</feature>
<feature type="transmembrane region" description="Helical" evidence="6">
    <location>
        <begin position="261"/>
        <end position="284"/>
    </location>
</feature>
<reference evidence="7" key="2">
    <citation type="submission" date="2020-11" db="EMBL/GenBank/DDBJ databases">
        <authorList>
            <consortium name="DOE Joint Genome Institute"/>
            <person name="Kuo A."/>
            <person name="Miyauchi S."/>
            <person name="Kiss E."/>
            <person name="Drula E."/>
            <person name="Kohler A."/>
            <person name="Sanchez-Garcia M."/>
            <person name="Andreopoulos B."/>
            <person name="Barry K.W."/>
            <person name="Bonito G."/>
            <person name="Buee M."/>
            <person name="Carver A."/>
            <person name="Chen C."/>
            <person name="Cichocki N."/>
            <person name="Clum A."/>
            <person name="Culley D."/>
            <person name="Crous P.W."/>
            <person name="Fauchery L."/>
            <person name="Girlanda M."/>
            <person name="Hayes R."/>
            <person name="Keri Z."/>
            <person name="Labutti K."/>
            <person name="Lipzen A."/>
            <person name="Lombard V."/>
            <person name="Magnuson J."/>
            <person name="Maillard F."/>
            <person name="Morin E."/>
            <person name="Murat C."/>
            <person name="Nolan M."/>
            <person name="Ohm R."/>
            <person name="Pangilinan J."/>
            <person name="Pereira M."/>
            <person name="Perotto S."/>
            <person name="Peter M."/>
            <person name="Riley R."/>
            <person name="Sitrit Y."/>
            <person name="Stielow B."/>
            <person name="Szollosi G."/>
            <person name="Zifcakova L."/>
            <person name="Stursova M."/>
            <person name="Spatafora J.W."/>
            <person name="Tedersoo L."/>
            <person name="Vaario L.-M."/>
            <person name="Yamada A."/>
            <person name="Yan M."/>
            <person name="Wang P."/>
            <person name="Xu J."/>
            <person name="Bruns T."/>
            <person name="Baldrian P."/>
            <person name="Vilgalys R."/>
            <person name="Henrissat B."/>
            <person name="Grigoriev I.V."/>
            <person name="Hibbett D."/>
            <person name="Nagy L.G."/>
            <person name="Martin F.M."/>
        </authorList>
    </citation>
    <scope>NUCLEOTIDE SEQUENCE</scope>
    <source>
        <strain evidence="7">UH-Tt-Lm1</strain>
    </source>
</reference>
<comment type="caution">
    <text evidence="7">The sequence shown here is derived from an EMBL/GenBank/DDBJ whole genome shotgun (WGS) entry which is preliminary data.</text>
</comment>
<evidence type="ECO:0000256" key="6">
    <source>
        <dbReference type="SAM" id="Phobius"/>
    </source>
</evidence>
<reference evidence="7" key="1">
    <citation type="journal article" date="2020" name="Nat. Commun.">
        <title>Large-scale genome sequencing of mycorrhizal fungi provides insights into the early evolution of symbiotic traits.</title>
        <authorList>
            <person name="Miyauchi S."/>
            <person name="Kiss E."/>
            <person name="Kuo A."/>
            <person name="Drula E."/>
            <person name="Kohler A."/>
            <person name="Sanchez-Garcia M."/>
            <person name="Morin E."/>
            <person name="Andreopoulos B."/>
            <person name="Barry K.W."/>
            <person name="Bonito G."/>
            <person name="Buee M."/>
            <person name="Carver A."/>
            <person name="Chen C."/>
            <person name="Cichocki N."/>
            <person name="Clum A."/>
            <person name="Culley D."/>
            <person name="Crous P.W."/>
            <person name="Fauchery L."/>
            <person name="Girlanda M."/>
            <person name="Hayes R.D."/>
            <person name="Keri Z."/>
            <person name="LaButti K."/>
            <person name="Lipzen A."/>
            <person name="Lombard V."/>
            <person name="Magnuson J."/>
            <person name="Maillard F."/>
            <person name="Murat C."/>
            <person name="Nolan M."/>
            <person name="Ohm R.A."/>
            <person name="Pangilinan J."/>
            <person name="Pereira M.F."/>
            <person name="Perotto S."/>
            <person name="Peter M."/>
            <person name="Pfister S."/>
            <person name="Riley R."/>
            <person name="Sitrit Y."/>
            <person name="Stielow J.B."/>
            <person name="Szollosi G."/>
            <person name="Zifcakova L."/>
            <person name="Stursova M."/>
            <person name="Spatafora J.W."/>
            <person name="Tedersoo L."/>
            <person name="Vaario L.M."/>
            <person name="Yamada A."/>
            <person name="Yan M."/>
            <person name="Wang P."/>
            <person name="Xu J."/>
            <person name="Bruns T."/>
            <person name="Baldrian P."/>
            <person name="Vilgalys R."/>
            <person name="Dunand C."/>
            <person name="Henrissat B."/>
            <person name="Grigoriev I.V."/>
            <person name="Hibbett D."/>
            <person name="Nagy L.G."/>
            <person name="Martin F.M."/>
        </authorList>
    </citation>
    <scope>NUCLEOTIDE SEQUENCE</scope>
    <source>
        <strain evidence="7">UH-Tt-Lm1</strain>
    </source>
</reference>
<feature type="transmembrane region" description="Helical" evidence="6">
    <location>
        <begin position="327"/>
        <end position="348"/>
    </location>
</feature>
<evidence type="ECO:0000256" key="5">
    <source>
        <dbReference type="ARBA" id="ARBA00023136"/>
    </source>
</evidence>
<comment type="subcellular location">
    <subcellularLocation>
        <location evidence="1">Membrane</location>
        <topology evidence="1">Multi-pass membrane protein</topology>
    </subcellularLocation>
</comment>
<evidence type="ECO:0000313" key="7">
    <source>
        <dbReference type="EMBL" id="KAF9781172.1"/>
    </source>
</evidence>
<feature type="transmembrane region" description="Helical" evidence="6">
    <location>
        <begin position="419"/>
        <end position="440"/>
    </location>
</feature>
<dbReference type="Proteomes" id="UP000736335">
    <property type="component" value="Unassembled WGS sequence"/>
</dbReference>
<dbReference type="AlphaFoldDB" id="A0A9P6H7K3"/>
<dbReference type="PANTHER" id="PTHR43791">
    <property type="entry name" value="PERMEASE-RELATED"/>
    <property type="match status" value="1"/>
</dbReference>
<dbReference type="FunFam" id="1.20.1250.20:FF:000068">
    <property type="entry name" value="MFS general substrate transporter"/>
    <property type="match status" value="1"/>
</dbReference>
<keyword evidence="4 6" id="KW-1133">Transmembrane helix</keyword>
<dbReference type="PANTHER" id="PTHR43791:SF18">
    <property type="entry name" value="NICOTINIC ACID TRANSPORTER TNA1, PUTATIVE (AFU_ORTHOLOGUE AFUA_3G03820)-RELATED"/>
    <property type="match status" value="1"/>
</dbReference>
<protein>
    <submittedName>
        <fullName evidence="7">Major facilitator superfamily domain-containing protein</fullName>
    </submittedName>
</protein>
<feature type="transmembrane region" description="Helical" evidence="6">
    <location>
        <begin position="125"/>
        <end position="147"/>
    </location>
</feature>
<dbReference type="GO" id="GO:0016020">
    <property type="term" value="C:membrane"/>
    <property type="evidence" value="ECO:0007669"/>
    <property type="project" value="UniProtKB-SubCell"/>
</dbReference>
<dbReference type="InterPro" id="IPR036259">
    <property type="entry name" value="MFS_trans_sf"/>
</dbReference>